<name>A0A2P7MZA8_9CYAN</name>
<dbReference type="RefSeq" id="WP_127431970.1">
    <property type="nucleotide sequence ID" value="NZ_PXXO01000003.1"/>
</dbReference>
<proteinExistence type="predicted"/>
<evidence type="ECO:0000256" key="1">
    <source>
        <dbReference type="SAM" id="MobiDB-lite"/>
    </source>
</evidence>
<gene>
    <name evidence="2" type="ORF">C7K55_03655</name>
</gene>
<feature type="compositionally biased region" description="Basic and acidic residues" evidence="1">
    <location>
        <begin position="28"/>
        <end position="48"/>
    </location>
</feature>
<accession>A0A2P7MZA8</accession>
<dbReference type="AlphaFoldDB" id="A0A2P7MZA8"/>
<organism evidence="2 3">
    <name type="scientific">Cyanobium usitatum str. Tous</name>
    <dbReference type="NCBI Taxonomy" id="2116684"/>
    <lineage>
        <taxon>Bacteria</taxon>
        <taxon>Bacillati</taxon>
        <taxon>Cyanobacteriota</taxon>
        <taxon>Cyanophyceae</taxon>
        <taxon>Synechococcales</taxon>
        <taxon>Prochlorococcaceae</taxon>
        <taxon>Cyanobium</taxon>
    </lineage>
</organism>
<protein>
    <submittedName>
        <fullName evidence="2">Uncharacterized protein</fullName>
    </submittedName>
</protein>
<evidence type="ECO:0000313" key="3">
    <source>
        <dbReference type="Proteomes" id="UP000243002"/>
    </source>
</evidence>
<dbReference type="Proteomes" id="UP000243002">
    <property type="component" value="Unassembled WGS sequence"/>
</dbReference>
<reference evidence="2 3" key="1">
    <citation type="journal article" date="2018" name="Environ. Microbiol.">
        <title>Ecological and genomic features of two widespread freshwater picocyanobacteria.</title>
        <authorList>
            <person name="Cabello-Yeves P.J."/>
            <person name="Picazo A."/>
            <person name="Camacho A."/>
            <person name="Callieri C."/>
            <person name="Rosselli R."/>
            <person name="Roda-Garcia J.J."/>
            <person name="Coutinho F.H."/>
            <person name="Rodriguez-Valera F."/>
        </authorList>
    </citation>
    <scope>NUCLEOTIDE SEQUENCE [LARGE SCALE GENOMIC DNA]</scope>
    <source>
        <strain evidence="2 3">Tous</strain>
    </source>
</reference>
<comment type="caution">
    <text evidence="2">The sequence shown here is derived from an EMBL/GenBank/DDBJ whole genome shotgun (WGS) entry which is preliminary data.</text>
</comment>
<dbReference type="OrthoDB" id="9926736at2"/>
<dbReference type="EMBL" id="PXXO01000003">
    <property type="protein sequence ID" value="PSJ06553.1"/>
    <property type="molecule type" value="Genomic_DNA"/>
</dbReference>
<sequence>MSSQLPLLANELPLYCKYPPGRGLTPDQETRCAEDPAKAQEAKKKAEELQPPTYPFSRPGFLTVEPTSGKQIGLTLLSKDGREITFDYGKNKESLVLKPAEIISWKSANAGSGTDASSAVSVAVAGALFFWPMMLAAPFMVKNYTITGFQVETIDRLGKDVSLDFATIESPRPAMELLRFSTGLAPGTRRGPETTKPLYEAGLKQSILELEALKKPLLVVNNKKPWCTTIKLSDNLNSAAYKDMVEHINALRRKLGLPPVQDMASTSTDQQWEAYLDSKPGLRQWAASYKQQAETLRQC</sequence>
<keyword evidence="3" id="KW-1185">Reference proteome</keyword>
<feature type="region of interest" description="Disordered" evidence="1">
    <location>
        <begin position="23"/>
        <end position="50"/>
    </location>
</feature>
<evidence type="ECO:0000313" key="2">
    <source>
        <dbReference type="EMBL" id="PSJ06553.1"/>
    </source>
</evidence>